<dbReference type="AlphaFoldDB" id="A0A4Q1KJC1"/>
<dbReference type="EMBL" id="SBKP01000003">
    <property type="protein sequence ID" value="RXR29767.1"/>
    <property type="molecule type" value="Genomic_DNA"/>
</dbReference>
<dbReference type="Pfam" id="PF02771">
    <property type="entry name" value="Acyl-CoA_dh_N"/>
    <property type="match status" value="1"/>
</dbReference>
<evidence type="ECO:0000259" key="3">
    <source>
        <dbReference type="Pfam" id="PF08028"/>
    </source>
</evidence>
<keyword evidence="1" id="KW-0560">Oxidoreductase</keyword>
<feature type="domain" description="Acyl-CoA dehydrogenase C-terminal" evidence="3">
    <location>
        <begin position="251"/>
        <end position="381"/>
    </location>
</feature>
<feature type="domain" description="Acyl-CoA dehydrogenase/oxidase N-terminal" evidence="2">
    <location>
        <begin position="23"/>
        <end position="100"/>
    </location>
</feature>
<proteinExistence type="predicted"/>
<comment type="caution">
    <text evidence="4">The sequence shown here is derived from an EMBL/GenBank/DDBJ whole genome shotgun (WGS) entry which is preliminary data.</text>
</comment>
<evidence type="ECO:0000313" key="5">
    <source>
        <dbReference type="Proteomes" id="UP000290958"/>
    </source>
</evidence>
<evidence type="ECO:0000313" key="4">
    <source>
        <dbReference type="EMBL" id="RXR29767.1"/>
    </source>
</evidence>
<dbReference type="SUPFAM" id="SSF56645">
    <property type="entry name" value="Acyl-CoA dehydrogenase NM domain-like"/>
    <property type="match status" value="1"/>
</dbReference>
<dbReference type="PANTHER" id="PTHR43884:SF12">
    <property type="entry name" value="ISOVALERYL-COA DEHYDROGENASE, MITOCHONDRIAL-RELATED"/>
    <property type="match status" value="1"/>
</dbReference>
<evidence type="ECO:0000256" key="1">
    <source>
        <dbReference type="ARBA" id="ARBA00023002"/>
    </source>
</evidence>
<dbReference type="InterPro" id="IPR046373">
    <property type="entry name" value="Acyl-CoA_Oxase/DH_mid-dom_sf"/>
</dbReference>
<keyword evidence="5" id="KW-1185">Reference proteome</keyword>
<dbReference type="GO" id="GO:0003995">
    <property type="term" value="F:acyl-CoA dehydrogenase activity"/>
    <property type="evidence" value="ECO:0007669"/>
    <property type="project" value="TreeGrafter"/>
</dbReference>
<evidence type="ECO:0000259" key="2">
    <source>
        <dbReference type="Pfam" id="PF02771"/>
    </source>
</evidence>
<dbReference type="Gene3D" id="1.20.140.10">
    <property type="entry name" value="Butyryl-CoA Dehydrogenase, subunit A, domain 3"/>
    <property type="match status" value="1"/>
</dbReference>
<dbReference type="InterPro" id="IPR009100">
    <property type="entry name" value="AcylCoA_DH/oxidase_NM_dom_sf"/>
</dbReference>
<gene>
    <name evidence="4" type="ORF">EQG66_04235</name>
</gene>
<dbReference type="Gene3D" id="1.10.540.10">
    <property type="entry name" value="Acyl-CoA dehydrogenase/oxidase, N-terminal domain"/>
    <property type="match status" value="1"/>
</dbReference>
<dbReference type="PIRSF" id="PIRSF016578">
    <property type="entry name" value="HsaA"/>
    <property type="match status" value="1"/>
</dbReference>
<dbReference type="Pfam" id="PF08028">
    <property type="entry name" value="Acyl-CoA_dh_2"/>
    <property type="match status" value="1"/>
</dbReference>
<accession>A0A4Q1KJC1</accession>
<dbReference type="InterPro" id="IPR013786">
    <property type="entry name" value="AcylCoA_DH/ox_N"/>
</dbReference>
<dbReference type="InterPro" id="IPR037069">
    <property type="entry name" value="AcylCoA_DH/ox_N_sf"/>
</dbReference>
<name>A0A4Q1KJC1_9SPHN</name>
<reference evidence="5" key="1">
    <citation type="submission" date="2019-01" db="EMBL/GenBank/DDBJ databases">
        <title>Cytophagaceae bacterium strain CAR-16.</title>
        <authorList>
            <person name="Chen W.-M."/>
        </authorList>
    </citation>
    <scope>NUCLEOTIDE SEQUENCE [LARGE SCALE GENOMIC DNA]</scope>
    <source>
        <strain evidence="5">CHR27</strain>
    </source>
</reference>
<dbReference type="InterPro" id="IPR036250">
    <property type="entry name" value="AcylCo_DH-like_C"/>
</dbReference>
<dbReference type="Gene3D" id="2.40.110.10">
    <property type="entry name" value="Butyryl-CoA Dehydrogenase, subunit A, domain 2"/>
    <property type="match status" value="1"/>
</dbReference>
<sequence length="404" mass="44241">MRSLRMATVTSLPNAPAAPSVVDKVRALVPELRAAQAESDRLARPPAHIVEKLREAGAYKLTVPAQYGGLEANMKTWMDTVVEIGRGDAGVAWAVTLVTSCNWAFSSYFPKHIVDEVFADPNATLAGIFTGRAVKIKPVKGGIHVEKGTWFFNSGVYEATWDLLGVPMFDADGNEIGPGIALVPMSDVKLLNDWNTSGIRGSGSTNVAMEDVFIPNERIIPLVPIADGTYPRTHMGAAPRVAFMPLMASILSYPLIGASQHMVEYFLETLPKRDIKLTPYTNAAEAPVTHLQIGEATAKIEAARLLIEDGVREMDDWSYRAEYMPIELRAKIRRDTAFAERLMWEGVDQLGTVSGGSFSWLSNIGNRLWQDVKVGTLHPLISAPSNYEMYGRMIAGVEPPLMLI</sequence>
<dbReference type="SUPFAM" id="SSF47203">
    <property type="entry name" value="Acyl-CoA dehydrogenase C-terminal domain-like"/>
    <property type="match status" value="1"/>
</dbReference>
<dbReference type="PANTHER" id="PTHR43884">
    <property type="entry name" value="ACYL-COA DEHYDROGENASE"/>
    <property type="match status" value="1"/>
</dbReference>
<protein>
    <submittedName>
        <fullName evidence="4">Acyl-CoA dehydrogenase</fullName>
    </submittedName>
</protein>
<organism evidence="4 5">
    <name type="scientific">Sphingobium fluviale</name>
    <dbReference type="NCBI Taxonomy" id="2506423"/>
    <lineage>
        <taxon>Bacteria</taxon>
        <taxon>Pseudomonadati</taxon>
        <taxon>Pseudomonadota</taxon>
        <taxon>Alphaproteobacteria</taxon>
        <taxon>Sphingomonadales</taxon>
        <taxon>Sphingomonadaceae</taxon>
        <taxon>Sphingobium</taxon>
    </lineage>
</organism>
<dbReference type="Proteomes" id="UP000290958">
    <property type="component" value="Unassembled WGS sequence"/>
</dbReference>
<dbReference type="OrthoDB" id="7316074at2"/>
<dbReference type="InterPro" id="IPR013107">
    <property type="entry name" value="Acyl-CoA_DH_C"/>
</dbReference>
<dbReference type="GO" id="GO:0050660">
    <property type="term" value="F:flavin adenine dinucleotide binding"/>
    <property type="evidence" value="ECO:0007669"/>
    <property type="project" value="InterPro"/>
</dbReference>